<dbReference type="Proteomes" id="UP001285352">
    <property type="component" value="Unassembled WGS sequence"/>
</dbReference>
<accession>A0ABU4V778</accession>
<organism evidence="2 3">
    <name type="scientific">Lentzea sokolovensis</name>
    <dbReference type="NCBI Taxonomy" id="3095429"/>
    <lineage>
        <taxon>Bacteria</taxon>
        <taxon>Bacillati</taxon>
        <taxon>Actinomycetota</taxon>
        <taxon>Actinomycetes</taxon>
        <taxon>Pseudonocardiales</taxon>
        <taxon>Pseudonocardiaceae</taxon>
        <taxon>Lentzea</taxon>
    </lineage>
</organism>
<sequence>MSTISTAPRTVGSECDRRTLFAHPRRPGTSRTGCAPAGKTMMFRVGSSMTGLVGPTC</sequence>
<evidence type="ECO:0000313" key="2">
    <source>
        <dbReference type="EMBL" id="MDX8147637.1"/>
    </source>
</evidence>
<proteinExistence type="predicted"/>
<feature type="region of interest" description="Disordered" evidence="1">
    <location>
        <begin position="1"/>
        <end position="35"/>
    </location>
</feature>
<gene>
    <name evidence="2" type="ORF">SK854_36385</name>
</gene>
<comment type="caution">
    <text evidence="2">The sequence shown here is derived from an EMBL/GenBank/DDBJ whole genome shotgun (WGS) entry which is preliminary data.</text>
</comment>
<evidence type="ECO:0000313" key="3">
    <source>
        <dbReference type="Proteomes" id="UP001285352"/>
    </source>
</evidence>
<reference evidence="2 3" key="1">
    <citation type="submission" date="2023-11" db="EMBL/GenBank/DDBJ databases">
        <title>Lentzea sokolovensis, sp. nov., Lentzea kristufkii, sp. nov., and Lentzea miocenensis, sp. nov., rare actinobacteria from Sokolov Coal Basin, Miocene lacustrine sediment, Czech Republic.</title>
        <authorList>
            <person name="Lara A."/>
            <person name="Kotroba L."/>
            <person name="Nouioui I."/>
            <person name="Neumann-Schaal M."/>
            <person name="Mast Y."/>
            <person name="Chronakova A."/>
        </authorList>
    </citation>
    <scope>NUCLEOTIDE SEQUENCE [LARGE SCALE GENOMIC DNA]</scope>
    <source>
        <strain evidence="2 3">BCCO 10_0061</strain>
    </source>
</reference>
<dbReference type="RefSeq" id="WP_319979682.1">
    <property type="nucleotide sequence ID" value="NZ_JAXAVU010000014.1"/>
</dbReference>
<dbReference type="EMBL" id="JAXAVU010000014">
    <property type="protein sequence ID" value="MDX8147637.1"/>
    <property type="molecule type" value="Genomic_DNA"/>
</dbReference>
<name>A0ABU4V778_9PSEU</name>
<keyword evidence="3" id="KW-1185">Reference proteome</keyword>
<protein>
    <submittedName>
        <fullName evidence="2">Uncharacterized protein</fullName>
    </submittedName>
</protein>
<evidence type="ECO:0000256" key="1">
    <source>
        <dbReference type="SAM" id="MobiDB-lite"/>
    </source>
</evidence>